<dbReference type="InterPro" id="IPR029058">
    <property type="entry name" value="AB_hydrolase_fold"/>
</dbReference>
<dbReference type="KEGG" id="gom:D7316_01093"/>
<comment type="similarity">
    <text evidence="1">Belongs to the cutinase family.</text>
</comment>
<dbReference type="Pfam" id="PF01083">
    <property type="entry name" value="Cutinase"/>
    <property type="match status" value="1"/>
</dbReference>
<keyword evidence="2" id="KW-0719">Serine esterase</keyword>
<keyword evidence="3 6" id="KW-0378">Hydrolase</keyword>
<keyword evidence="7" id="KW-1185">Reference proteome</keyword>
<protein>
    <submittedName>
        <fullName evidence="6">Putative cutinase</fullName>
        <ecNumber evidence="6">3.1.1.74</ecNumber>
    </submittedName>
</protein>
<evidence type="ECO:0000256" key="4">
    <source>
        <dbReference type="ARBA" id="ARBA00023157"/>
    </source>
</evidence>
<dbReference type="RefSeq" id="WP_124707360.1">
    <property type="nucleotide sequence ID" value="NZ_CP033972.1"/>
</dbReference>
<proteinExistence type="inferred from homology"/>
<dbReference type="OrthoDB" id="3690529at2"/>
<dbReference type="Gene3D" id="3.40.50.1820">
    <property type="entry name" value="alpha/beta hydrolase"/>
    <property type="match status" value="1"/>
</dbReference>
<sequence length="237" mass="24593">MITRTLLILLGVAMVVAATLTTVQAPKAAAQGCPDVEVIFARGTVEPAPPMGLTGLAFVEALRSQLPGRSVAAHAVNYPASGDFSNRLAFAQTVVNGVDDAQARVKYLAATCKRTDIVLGGYSQGAVVAGYAANAGIALPPQYARYTKQIPPPLPAAAASQVAAIVMFGPPSDRFLRDVGAPPIRIEPGLAARTKRYCIPGDTICNGAPVGQPNALHVLYTVNGMTLDAARYVVGRL</sequence>
<dbReference type="PANTHER" id="PTHR33630">
    <property type="entry name" value="CUTINASE RV1984C-RELATED-RELATED"/>
    <property type="match status" value="1"/>
</dbReference>
<dbReference type="InterPro" id="IPR000675">
    <property type="entry name" value="Cutinase/axe"/>
</dbReference>
<feature type="chain" id="PRO_5039168020" evidence="5">
    <location>
        <begin position="18"/>
        <end position="237"/>
    </location>
</feature>
<evidence type="ECO:0000313" key="6">
    <source>
        <dbReference type="EMBL" id="AZG44507.1"/>
    </source>
</evidence>
<dbReference type="EC" id="3.1.1.74" evidence="6"/>
<dbReference type="EMBL" id="CP033972">
    <property type="protein sequence ID" value="AZG44507.1"/>
    <property type="molecule type" value="Genomic_DNA"/>
</dbReference>
<dbReference type="GO" id="GO:0050525">
    <property type="term" value="F:cutinase activity"/>
    <property type="evidence" value="ECO:0007669"/>
    <property type="project" value="UniProtKB-EC"/>
</dbReference>
<dbReference type="PANTHER" id="PTHR33630:SF9">
    <property type="entry name" value="CUTINASE 4"/>
    <property type="match status" value="1"/>
</dbReference>
<evidence type="ECO:0000313" key="7">
    <source>
        <dbReference type="Proteomes" id="UP000271469"/>
    </source>
</evidence>
<evidence type="ECO:0000256" key="5">
    <source>
        <dbReference type="SAM" id="SignalP"/>
    </source>
</evidence>
<keyword evidence="5" id="KW-0732">Signal</keyword>
<dbReference type="SMART" id="SM01110">
    <property type="entry name" value="Cutinase"/>
    <property type="match status" value="1"/>
</dbReference>
<keyword evidence="4" id="KW-1015">Disulfide bond</keyword>
<dbReference type="Proteomes" id="UP000271469">
    <property type="component" value="Chromosome"/>
</dbReference>
<evidence type="ECO:0000256" key="2">
    <source>
        <dbReference type="ARBA" id="ARBA00022487"/>
    </source>
</evidence>
<accession>A0A3G8JHD5</accession>
<organism evidence="6 7">
    <name type="scientific">Gordonia insulae</name>
    <dbReference type="NCBI Taxonomy" id="2420509"/>
    <lineage>
        <taxon>Bacteria</taxon>
        <taxon>Bacillati</taxon>
        <taxon>Actinomycetota</taxon>
        <taxon>Actinomycetes</taxon>
        <taxon>Mycobacteriales</taxon>
        <taxon>Gordoniaceae</taxon>
        <taxon>Gordonia</taxon>
    </lineage>
</organism>
<feature type="signal peptide" evidence="5">
    <location>
        <begin position="1"/>
        <end position="17"/>
    </location>
</feature>
<gene>
    <name evidence="6" type="ORF">D7316_01093</name>
</gene>
<dbReference type="AlphaFoldDB" id="A0A3G8JHD5"/>
<reference evidence="6 7" key="1">
    <citation type="submission" date="2018-11" db="EMBL/GenBank/DDBJ databases">
        <title>Gordonia insulae sp. nov., isolated from an island soil.</title>
        <authorList>
            <person name="Kim Y.S."/>
            <person name="Kim S.B."/>
        </authorList>
    </citation>
    <scope>NUCLEOTIDE SEQUENCE [LARGE SCALE GENOMIC DNA]</scope>
    <source>
        <strain evidence="6 7">MMS17-SY073</strain>
    </source>
</reference>
<dbReference type="SUPFAM" id="SSF53474">
    <property type="entry name" value="alpha/beta-Hydrolases"/>
    <property type="match status" value="1"/>
</dbReference>
<name>A0A3G8JHD5_9ACTN</name>
<evidence type="ECO:0000256" key="3">
    <source>
        <dbReference type="ARBA" id="ARBA00022801"/>
    </source>
</evidence>
<evidence type="ECO:0000256" key="1">
    <source>
        <dbReference type="ARBA" id="ARBA00007534"/>
    </source>
</evidence>